<feature type="domain" description="Rhodopsin" evidence="7">
    <location>
        <begin position="332"/>
        <end position="420"/>
    </location>
</feature>
<dbReference type="Pfam" id="PF04446">
    <property type="entry name" value="Thg1"/>
    <property type="match status" value="1"/>
</dbReference>
<dbReference type="GO" id="GO:0006400">
    <property type="term" value="P:tRNA modification"/>
    <property type="evidence" value="ECO:0007669"/>
    <property type="project" value="InterPro"/>
</dbReference>
<feature type="chain" id="PRO_5042881833" description="tRNA(His) guanylyltransferase" evidence="4">
    <location>
        <begin position="18"/>
        <end position="770"/>
    </location>
</feature>
<feature type="transmembrane region" description="Helical" evidence="3">
    <location>
        <begin position="378"/>
        <end position="399"/>
    </location>
</feature>
<feature type="domain" description="tRNAHis guanylyltransferase catalytic" evidence="6">
    <location>
        <begin position="515"/>
        <end position="653"/>
    </location>
</feature>
<dbReference type="GO" id="GO:0016787">
    <property type="term" value="F:hydrolase activity"/>
    <property type="evidence" value="ECO:0007669"/>
    <property type="project" value="InterPro"/>
</dbReference>
<dbReference type="AlphaFoldDB" id="A0AAN6M055"/>
<dbReference type="InterPro" id="IPR049326">
    <property type="entry name" value="Rhodopsin_dom_fungi"/>
</dbReference>
<sequence length="770" mass="85586">MVPCLVLIAALCGGSIAGVIHTPTHDSTEFARSIHIVQSNDDGWAEANARAFFNRLTAAGHDVVLSAPALDRSGTGFFDIPPKRLSVFSGCEYKSCPPRSPATGHNASNPRLNYVNSFPVTSVRLGLQDIAPKLWNGSTADLVVSGVNVGYNIGLQVYGSGTDNVAMYAARHGVPALAFSGHHGERVAWNKPMPRHSTIYADVAHKLTSAVIAAGKPYLPDGIWLNVNMALTSSKCNSAEKFKFVLTKIDMSANLGLSAFKHPGRPDIVRKYEKKCVVTVSVGRAGLPGTGVNADKSDQDIVAKKLSGLLTKTNRFKKQNMEWADTYGNSKMKTRHIRSRAKAFYASLIAYYLSLSFTKISILLQYRRVFSTKRFQMVCYVVLAVVIAYAFWTVFSSIFGCKPIQAFWTLEQPFNCLDQYVRVSSVDTEAPLSRRNIELAGPDVRQSPCCDVEFFRGQYWYRVLVSTLSTTFDHSTASSHKGFMAGPESTPAMSQTPTEPIAPAAVQYEKLTLADRMKKYEASFDFTLPLTVPTILRLDGHTFSRFTSKFHKPFDQRIHDAMIATCADLLKYFPQATVAYTQSDEITLVFPAGVQNFNERVQKLSSLAASYCSVRFNAHLAAFLTTSPEPQVKESGYNALGTAHFDARFFQVPSVEEALNCMLWRCRGDAVRNSVNAFARSHYSDKQLHKKSVVEVLDMLRKEKNIEFEDAVPKWAIAGSLVKWEQFEHEGVNGKTGEKEVTMRTRTRVEDRGVREFSDSNLKLVTQKFW</sequence>
<dbReference type="PANTHER" id="PTHR12729:SF1">
    <property type="entry name" value="TRNAHIS GUANYLYLTRANSFERASE CATALYTIC DOMAIN-CONTAINING PROTEIN"/>
    <property type="match status" value="1"/>
</dbReference>
<dbReference type="InterPro" id="IPR036523">
    <property type="entry name" value="SurE-like_sf"/>
</dbReference>
<dbReference type="Pfam" id="PF01975">
    <property type="entry name" value="SurE"/>
    <property type="match status" value="1"/>
</dbReference>
<evidence type="ECO:0000256" key="3">
    <source>
        <dbReference type="SAM" id="Phobius"/>
    </source>
</evidence>
<keyword evidence="3" id="KW-0812">Transmembrane</keyword>
<dbReference type="Pfam" id="PF20684">
    <property type="entry name" value="Fung_rhodopsin"/>
    <property type="match status" value="1"/>
</dbReference>
<dbReference type="SUPFAM" id="SSF64167">
    <property type="entry name" value="SurE-like"/>
    <property type="match status" value="1"/>
</dbReference>
<dbReference type="InterPro" id="IPR007537">
    <property type="entry name" value="tRNAHis_GuaTrfase_Thg1"/>
</dbReference>
<feature type="signal peptide" evidence="4">
    <location>
        <begin position="1"/>
        <end position="17"/>
    </location>
</feature>
<proteinExistence type="predicted"/>
<evidence type="ECO:0000313" key="9">
    <source>
        <dbReference type="Proteomes" id="UP001280581"/>
    </source>
</evidence>
<keyword evidence="3" id="KW-1133">Transmembrane helix</keyword>
<keyword evidence="3" id="KW-0472">Membrane</keyword>
<evidence type="ECO:0000259" key="5">
    <source>
        <dbReference type="Pfam" id="PF01975"/>
    </source>
</evidence>
<keyword evidence="4" id="KW-0732">Signal</keyword>
<evidence type="ECO:0000313" key="8">
    <source>
        <dbReference type="EMBL" id="KAK3210281.1"/>
    </source>
</evidence>
<feature type="domain" description="Survival protein SurE-like phosphatase/nucleotidase" evidence="5">
    <location>
        <begin position="36"/>
        <end position="235"/>
    </location>
</feature>
<dbReference type="InterPro" id="IPR024956">
    <property type="entry name" value="tRNAHis_GuaTrfase_cat"/>
</dbReference>
<dbReference type="EMBL" id="WVTA01000005">
    <property type="protein sequence ID" value="KAK3210281.1"/>
    <property type="molecule type" value="Genomic_DNA"/>
</dbReference>
<evidence type="ECO:0000256" key="2">
    <source>
        <dbReference type="ARBA" id="ARBA00032480"/>
    </source>
</evidence>
<dbReference type="Gene3D" id="3.30.70.3000">
    <property type="match status" value="1"/>
</dbReference>
<evidence type="ECO:0000256" key="1">
    <source>
        <dbReference type="ARBA" id="ARBA00015443"/>
    </source>
</evidence>
<reference evidence="8 9" key="1">
    <citation type="submission" date="2021-02" db="EMBL/GenBank/DDBJ databases">
        <title>Genome assembly of Pseudopithomyces chartarum.</title>
        <authorList>
            <person name="Jauregui R."/>
            <person name="Singh J."/>
            <person name="Voisey C."/>
        </authorList>
    </citation>
    <scope>NUCLEOTIDE SEQUENCE [LARGE SCALE GENOMIC DNA]</scope>
    <source>
        <strain evidence="8 9">AGR01</strain>
    </source>
</reference>
<dbReference type="PANTHER" id="PTHR12729">
    <property type="entry name" value="TRNA(HIS) GUANYLYLTRANSFERASE-RELATED"/>
    <property type="match status" value="1"/>
</dbReference>
<dbReference type="GO" id="GO:0000287">
    <property type="term" value="F:magnesium ion binding"/>
    <property type="evidence" value="ECO:0007669"/>
    <property type="project" value="InterPro"/>
</dbReference>
<dbReference type="GO" id="GO:0008193">
    <property type="term" value="F:tRNA guanylyltransferase activity"/>
    <property type="evidence" value="ECO:0007669"/>
    <property type="project" value="InterPro"/>
</dbReference>
<comment type="caution">
    <text evidence="8">The sequence shown here is derived from an EMBL/GenBank/DDBJ whole genome shotgun (WGS) entry which is preliminary data.</text>
</comment>
<dbReference type="InterPro" id="IPR038469">
    <property type="entry name" value="tRNAHis_GuaTrfase_Thg1_sf"/>
</dbReference>
<protein>
    <recommendedName>
        <fullName evidence="1">tRNA(His) guanylyltransferase</fullName>
    </recommendedName>
    <alternativeName>
        <fullName evidence="2">tRNA-histidine guanylyltransferase</fullName>
    </alternativeName>
</protein>
<keyword evidence="9" id="KW-1185">Reference proteome</keyword>
<gene>
    <name evidence="8" type="ORF">GRF29_44g2194183</name>
</gene>
<evidence type="ECO:0000259" key="7">
    <source>
        <dbReference type="Pfam" id="PF20684"/>
    </source>
</evidence>
<dbReference type="Gene3D" id="3.40.1210.10">
    <property type="entry name" value="Survival protein SurE-like phosphatase/nucleotidase"/>
    <property type="match status" value="1"/>
</dbReference>
<organism evidence="8 9">
    <name type="scientific">Pseudopithomyces chartarum</name>
    <dbReference type="NCBI Taxonomy" id="1892770"/>
    <lineage>
        <taxon>Eukaryota</taxon>
        <taxon>Fungi</taxon>
        <taxon>Dikarya</taxon>
        <taxon>Ascomycota</taxon>
        <taxon>Pezizomycotina</taxon>
        <taxon>Dothideomycetes</taxon>
        <taxon>Pleosporomycetidae</taxon>
        <taxon>Pleosporales</taxon>
        <taxon>Massarineae</taxon>
        <taxon>Didymosphaeriaceae</taxon>
        <taxon>Pseudopithomyces</taxon>
    </lineage>
</organism>
<evidence type="ECO:0000256" key="4">
    <source>
        <dbReference type="SAM" id="SignalP"/>
    </source>
</evidence>
<feature type="transmembrane region" description="Helical" evidence="3">
    <location>
        <begin position="343"/>
        <end position="366"/>
    </location>
</feature>
<name>A0AAN6M055_9PLEO</name>
<dbReference type="Proteomes" id="UP001280581">
    <property type="component" value="Unassembled WGS sequence"/>
</dbReference>
<evidence type="ECO:0000259" key="6">
    <source>
        <dbReference type="Pfam" id="PF04446"/>
    </source>
</evidence>
<dbReference type="InterPro" id="IPR002828">
    <property type="entry name" value="SurE-like_Pase/nucleotidase"/>
</dbReference>
<accession>A0AAN6M055</accession>